<reference evidence="1" key="1">
    <citation type="submission" date="2022-12" db="EMBL/GenBank/DDBJ databases">
        <authorList>
            <person name="Alioto T."/>
            <person name="Alioto T."/>
            <person name="Gomez Garrido J."/>
        </authorList>
    </citation>
    <scope>NUCLEOTIDE SEQUENCE</scope>
</reference>
<gene>
    <name evidence="1" type="ORF">PODLI_1B005776</name>
</gene>
<evidence type="ECO:0000313" key="1">
    <source>
        <dbReference type="EMBL" id="CAI5777543.1"/>
    </source>
</evidence>
<dbReference type="EMBL" id="OX395131">
    <property type="protein sequence ID" value="CAI5777543.1"/>
    <property type="molecule type" value="Genomic_DNA"/>
</dbReference>
<organism evidence="1 2">
    <name type="scientific">Podarcis lilfordi</name>
    <name type="common">Lilford's wall lizard</name>
    <dbReference type="NCBI Taxonomy" id="74358"/>
    <lineage>
        <taxon>Eukaryota</taxon>
        <taxon>Metazoa</taxon>
        <taxon>Chordata</taxon>
        <taxon>Craniata</taxon>
        <taxon>Vertebrata</taxon>
        <taxon>Euteleostomi</taxon>
        <taxon>Lepidosauria</taxon>
        <taxon>Squamata</taxon>
        <taxon>Bifurcata</taxon>
        <taxon>Unidentata</taxon>
        <taxon>Episquamata</taxon>
        <taxon>Laterata</taxon>
        <taxon>Lacertibaenia</taxon>
        <taxon>Lacertidae</taxon>
        <taxon>Podarcis</taxon>
    </lineage>
</organism>
<accession>A0AA35KIN6</accession>
<protein>
    <submittedName>
        <fullName evidence="1">Uncharacterized protein</fullName>
    </submittedName>
</protein>
<proteinExistence type="predicted"/>
<sequence length="74" mass="8576">MNLRASVFHPTLQRFTRPAVIHFSSDRLADYLVKLDSNNAGTQGTKRSLLHEKKRIHNFCNGWRSPLTEKNHCN</sequence>
<evidence type="ECO:0000313" key="2">
    <source>
        <dbReference type="Proteomes" id="UP001178461"/>
    </source>
</evidence>
<dbReference type="AlphaFoldDB" id="A0AA35KIN6"/>
<name>A0AA35KIN6_9SAUR</name>
<keyword evidence="2" id="KW-1185">Reference proteome</keyword>
<dbReference type="Proteomes" id="UP001178461">
    <property type="component" value="Chromosome 6"/>
</dbReference>